<evidence type="ECO:0000313" key="2">
    <source>
        <dbReference type="Proteomes" id="UP000827986"/>
    </source>
</evidence>
<feature type="non-terminal residue" evidence="1">
    <location>
        <position position="1"/>
    </location>
</feature>
<dbReference type="PANTHER" id="PTHR45749:SF23">
    <property type="entry name" value="ZINC FINGER MYM-TYPE PROTEIN 1-LIKE"/>
    <property type="match status" value="1"/>
</dbReference>
<protein>
    <submittedName>
        <fullName evidence="1">Uncharacterized protein</fullName>
    </submittedName>
</protein>
<evidence type="ECO:0000313" key="1">
    <source>
        <dbReference type="EMBL" id="KAH1184935.1"/>
    </source>
</evidence>
<comment type="caution">
    <text evidence="1">The sequence shown here is derived from an EMBL/GenBank/DDBJ whole genome shotgun (WGS) entry which is preliminary data.</text>
</comment>
<gene>
    <name evidence="1" type="ORF">KIL84_012876</name>
</gene>
<proteinExistence type="predicted"/>
<organism evidence="1 2">
    <name type="scientific">Mauremys mutica</name>
    <name type="common">yellowpond turtle</name>
    <dbReference type="NCBI Taxonomy" id="74926"/>
    <lineage>
        <taxon>Eukaryota</taxon>
        <taxon>Metazoa</taxon>
        <taxon>Chordata</taxon>
        <taxon>Craniata</taxon>
        <taxon>Vertebrata</taxon>
        <taxon>Euteleostomi</taxon>
        <taxon>Archelosauria</taxon>
        <taxon>Testudinata</taxon>
        <taxon>Testudines</taxon>
        <taxon>Cryptodira</taxon>
        <taxon>Durocryptodira</taxon>
        <taxon>Testudinoidea</taxon>
        <taxon>Geoemydidae</taxon>
        <taxon>Geoemydinae</taxon>
        <taxon>Mauremys</taxon>
    </lineage>
</organism>
<dbReference type="AlphaFoldDB" id="A0A9D4B910"/>
<keyword evidence="2" id="KW-1185">Reference proteome</keyword>
<dbReference type="PANTHER" id="PTHR45749">
    <property type="match status" value="1"/>
</dbReference>
<name>A0A9D4B910_9SAUR</name>
<sequence>IESHMGKLLFQTPKSLFDTNGIAIVNCRDQSYDNASNVAEKYEGLQALIKRINPLAEYLQGTAHSLN</sequence>
<dbReference type="Proteomes" id="UP000827986">
    <property type="component" value="Unassembled WGS sequence"/>
</dbReference>
<accession>A0A9D4B910</accession>
<reference evidence="1" key="1">
    <citation type="submission" date="2021-09" db="EMBL/GenBank/DDBJ databases">
        <title>The genome of Mauremys mutica provides insights into the evolution of semi-aquatic lifestyle.</title>
        <authorList>
            <person name="Gong S."/>
            <person name="Gao Y."/>
        </authorList>
    </citation>
    <scope>NUCLEOTIDE SEQUENCE</scope>
    <source>
        <strain evidence="1">MM-2020</strain>
        <tissue evidence="1">Muscle</tissue>
    </source>
</reference>
<dbReference type="EMBL" id="JAHDVG010000464">
    <property type="protein sequence ID" value="KAH1184935.1"/>
    <property type="molecule type" value="Genomic_DNA"/>
</dbReference>